<keyword evidence="2 6" id="KW-0288">FMN</keyword>
<dbReference type="GO" id="GO:0016652">
    <property type="term" value="F:oxidoreductase activity, acting on NAD(P)H as acceptor"/>
    <property type="evidence" value="ECO:0007669"/>
    <property type="project" value="UniProtKB-UniRule"/>
</dbReference>
<dbReference type="PANTHER" id="PTHR43741">
    <property type="entry name" value="FMN-DEPENDENT NADH-AZOREDUCTASE 1"/>
    <property type="match status" value="1"/>
</dbReference>
<gene>
    <name evidence="6" type="primary">azoR</name>
    <name evidence="8" type="ORF">LJ657_04580</name>
</gene>
<evidence type="ECO:0000256" key="3">
    <source>
        <dbReference type="ARBA" id="ARBA00023002"/>
    </source>
</evidence>
<dbReference type="InterPro" id="IPR023048">
    <property type="entry name" value="NADH:quinone_OxRdtase_FMN_depd"/>
</dbReference>
<dbReference type="SUPFAM" id="SSF52218">
    <property type="entry name" value="Flavoproteins"/>
    <property type="match status" value="1"/>
</dbReference>
<dbReference type="PANTHER" id="PTHR43741:SF4">
    <property type="entry name" value="FMN-DEPENDENT NADH:QUINONE OXIDOREDUCTASE"/>
    <property type="match status" value="1"/>
</dbReference>
<dbReference type="HAMAP" id="MF_01216">
    <property type="entry name" value="Azoreductase_type1"/>
    <property type="match status" value="1"/>
</dbReference>
<feature type="domain" description="Flavodoxin-like fold" evidence="7">
    <location>
        <begin position="3"/>
        <end position="194"/>
    </location>
</feature>
<evidence type="ECO:0000256" key="1">
    <source>
        <dbReference type="ARBA" id="ARBA00022630"/>
    </source>
</evidence>
<feature type="binding site" evidence="6">
    <location>
        <position position="10"/>
    </location>
    <ligand>
        <name>FMN</name>
        <dbReference type="ChEBI" id="CHEBI:58210"/>
    </ligand>
</feature>
<proteinExistence type="inferred from homology"/>
<comment type="function">
    <text evidence="6">Also exhibits azoreductase activity. Catalyzes the reductive cleavage of the azo bond in aromatic azo compounds to the corresponding amines.</text>
</comment>
<comment type="cofactor">
    <cofactor evidence="6">
        <name>FMN</name>
        <dbReference type="ChEBI" id="CHEBI:58210"/>
    </cofactor>
    <text evidence="6">Binds 1 FMN per subunit.</text>
</comment>
<evidence type="ECO:0000256" key="4">
    <source>
        <dbReference type="ARBA" id="ARBA00023027"/>
    </source>
</evidence>
<dbReference type="GO" id="GO:0016655">
    <property type="term" value="F:oxidoreductase activity, acting on NAD(P)H, quinone or similar compound as acceptor"/>
    <property type="evidence" value="ECO:0007669"/>
    <property type="project" value="InterPro"/>
</dbReference>
<dbReference type="InterPro" id="IPR050104">
    <property type="entry name" value="FMN-dep_NADH:Q_OxRdtase_AzoR1"/>
</dbReference>
<dbReference type="Gene3D" id="3.40.50.360">
    <property type="match status" value="1"/>
</dbReference>
<feature type="binding site" evidence="6">
    <location>
        <begin position="107"/>
        <end position="110"/>
    </location>
    <ligand>
        <name>FMN</name>
        <dbReference type="ChEBI" id="CHEBI:58210"/>
    </ligand>
</feature>
<evidence type="ECO:0000259" key="7">
    <source>
        <dbReference type="Pfam" id="PF02525"/>
    </source>
</evidence>
<dbReference type="EMBL" id="JAJSBI010000002">
    <property type="protein sequence ID" value="MCD9872953.1"/>
    <property type="molecule type" value="Genomic_DNA"/>
</dbReference>
<protein>
    <recommendedName>
        <fullName evidence="6">FMN dependent NADH:quinone oxidoreductase</fullName>
        <ecNumber evidence="6">1.6.5.-</ecNumber>
    </recommendedName>
    <alternativeName>
        <fullName evidence="6">Azo-dye reductase</fullName>
    </alternativeName>
    <alternativeName>
        <fullName evidence="6">FMN-dependent NADH-azo compound oxidoreductase</fullName>
    </alternativeName>
    <alternativeName>
        <fullName evidence="6">FMN-dependent NADH-azoreductase</fullName>
        <ecNumber evidence="6">1.7.1.17</ecNumber>
    </alternativeName>
</protein>
<comment type="catalytic activity">
    <reaction evidence="6">
        <text>2 a quinone + NADH + H(+) = 2 a 1,4-benzosemiquinone + NAD(+)</text>
        <dbReference type="Rhea" id="RHEA:65952"/>
        <dbReference type="ChEBI" id="CHEBI:15378"/>
        <dbReference type="ChEBI" id="CHEBI:57540"/>
        <dbReference type="ChEBI" id="CHEBI:57945"/>
        <dbReference type="ChEBI" id="CHEBI:132124"/>
        <dbReference type="ChEBI" id="CHEBI:134225"/>
    </reaction>
</comment>
<name>A0A9Q3Z463_9ACTN</name>
<keyword evidence="1 6" id="KW-0285">Flavoprotein</keyword>
<dbReference type="EC" id="1.6.5.-" evidence="6"/>
<dbReference type="Pfam" id="PF02525">
    <property type="entry name" value="Flavodoxin_2"/>
    <property type="match status" value="1"/>
</dbReference>
<reference evidence="8" key="1">
    <citation type="submission" date="2021-12" db="EMBL/GenBank/DDBJ databases">
        <authorList>
            <person name="Lee J.-H."/>
            <person name="Kim S.-B."/>
        </authorList>
    </citation>
    <scope>NUCLEOTIDE SEQUENCE</scope>
    <source>
        <strain evidence="8">NR30</strain>
    </source>
</reference>
<comment type="caution">
    <text evidence="8">The sequence shown here is derived from an EMBL/GenBank/DDBJ whole genome shotgun (WGS) entry which is preliminary data.</text>
</comment>
<dbReference type="InterPro" id="IPR003680">
    <property type="entry name" value="Flavodoxin_fold"/>
</dbReference>
<comment type="caution">
    <text evidence="6">Lacks conserved residue(s) required for the propagation of feature annotation.</text>
</comment>
<comment type="subunit">
    <text evidence="6">Homodimer.</text>
</comment>
<dbReference type="RefSeq" id="WP_232646912.1">
    <property type="nucleotide sequence ID" value="NZ_JAJSBI010000002.1"/>
</dbReference>
<sequence>MPTLLHLDSSPRQGSVSRQISGEFAETWRKTNSGGEYVYRDLAADPVPHVDHAQIEVMHRLETEGVRDLAVAREFAKTPEEKASWAVTWPLIEELLAADTILLGVPMYNFSVPSTFKAWFDRVLIAPLIADPATGQGPLTGKKVVVASARGGAYGPGTPRHDFDHQEPYLKAALSMVGLAGDLTFLHAELTKSAHVPRLAQFKELAATSYQTAIDGARTHGGA</sequence>
<organism evidence="8 9">
    <name type="scientific">Streptomyces guryensis</name>
    <dbReference type="NCBI Taxonomy" id="2886947"/>
    <lineage>
        <taxon>Bacteria</taxon>
        <taxon>Bacillati</taxon>
        <taxon>Actinomycetota</taxon>
        <taxon>Actinomycetes</taxon>
        <taxon>Kitasatosporales</taxon>
        <taxon>Streptomycetaceae</taxon>
        <taxon>Streptomyces</taxon>
    </lineage>
</organism>
<dbReference type="GO" id="GO:0009055">
    <property type="term" value="F:electron transfer activity"/>
    <property type="evidence" value="ECO:0007669"/>
    <property type="project" value="UniProtKB-UniRule"/>
</dbReference>
<keyword evidence="4 6" id="KW-0520">NAD</keyword>
<keyword evidence="9" id="KW-1185">Reference proteome</keyword>
<comment type="function">
    <text evidence="6">Quinone reductase that provides resistance to thiol-specific stress caused by electrophilic quinones.</text>
</comment>
<evidence type="ECO:0000256" key="5">
    <source>
        <dbReference type="ARBA" id="ARBA00048542"/>
    </source>
</evidence>
<evidence type="ECO:0000313" key="8">
    <source>
        <dbReference type="EMBL" id="MCD9872953.1"/>
    </source>
</evidence>
<dbReference type="AlphaFoldDB" id="A0A9Q3Z463"/>
<comment type="catalytic activity">
    <reaction evidence="5">
        <text>N,N-dimethyl-1,4-phenylenediamine + anthranilate + 2 NAD(+) = 2-(4-dimethylaminophenyl)diazenylbenzoate + 2 NADH + 2 H(+)</text>
        <dbReference type="Rhea" id="RHEA:55872"/>
        <dbReference type="ChEBI" id="CHEBI:15378"/>
        <dbReference type="ChEBI" id="CHEBI:15783"/>
        <dbReference type="ChEBI" id="CHEBI:16567"/>
        <dbReference type="ChEBI" id="CHEBI:57540"/>
        <dbReference type="ChEBI" id="CHEBI:57945"/>
        <dbReference type="ChEBI" id="CHEBI:71579"/>
        <dbReference type="EC" id="1.7.1.17"/>
    </reaction>
    <physiologicalReaction direction="right-to-left" evidence="5">
        <dbReference type="Rhea" id="RHEA:55874"/>
    </physiologicalReaction>
</comment>
<accession>A0A9Q3Z463</accession>
<dbReference type="EC" id="1.7.1.17" evidence="6"/>
<evidence type="ECO:0000313" key="9">
    <source>
        <dbReference type="Proteomes" id="UP001108029"/>
    </source>
</evidence>
<keyword evidence="3 6" id="KW-0560">Oxidoreductase</keyword>
<dbReference type="GO" id="GO:0010181">
    <property type="term" value="F:FMN binding"/>
    <property type="evidence" value="ECO:0007669"/>
    <property type="project" value="UniProtKB-UniRule"/>
</dbReference>
<dbReference type="Proteomes" id="UP001108029">
    <property type="component" value="Unassembled WGS sequence"/>
</dbReference>
<dbReference type="InterPro" id="IPR029039">
    <property type="entry name" value="Flavoprotein-like_sf"/>
</dbReference>
<evidence type="ECO:0000256" key="2">
    <source>
        <dbReference type="ARBA" id="ARBA00022643"/>
    </source>
</evidence>
<comment type="similarity">
    <text evidence="6">Belongs to the azoreductase type 1 family.</text>
</comment>
<evidence type="ECO:0000256" key="6">
    <source>
        <dbReference type="HAMAP-Rule" id="MF_01216"/>
    </source>
</evidence>
<feature type="binding site" evidence="6">
    <location>
        <begin position="15"/>
        <end position="17"/>
    </location>
    <ligand>
        <name>FMN</name>
        <dbReference type="ChEBI" id="CHEBI:58210"/>
    </ligand>
</feature>